<gene>
    <name evidence="1" type="ORF">P7K49_019962</name>
</gene>
<evidence type="ECO:0000313" key="1">
    <source>
        <dbReference type="EMBL" id="KAK2102295.1"/>
    </source>
</evidence>
<evidence type="ECO:0000313" key="2">
    <source>
        <dbReference type="Proteomes" id="UP001266305"/>
    </source>
</evidence>
<reference evidence="1 2" key="1">
    <citation type="submission" date="2023-05" db="EMBL/GenBank/DDBJ databases">
        <title>B98-5 Cell Line De Novo Hybrid Assembly: An Optical Mapping Approach.</title>
        <authorList>
            <person name="Kananen K."/>
            <person name="Auerbach J.A."/>
            <person name="Kautto E."/>
            <person name="Blachly J.S."/>
        </authorList>
    </citation>
    <scope>NUCLEOTIDE SEQUENCE [LARGE SCALE GENOMIC DNA]</scope>
    <source>
        <strain evidence="1">B95-8</strain>
        <tissue evidence="1">Cell line</tissue>
    </source>
</reference>
<sequence>KFEPSAGEKSVSLQDKMLPTNGKAFISQDCYSKHLQAELLTVASEKIQNNNYV</sequence>
<accession>A0ABQ9UZK1</accession>
<feature type="non-terminal residue" evidence="1">
    <location>
        <position position="1"/>
    </location>
</feature>
<name>A0ABQ9UZK1_SAGOE</name>
<protein>
    <submittedName>
        <fullName evidence="1">Uncharacterized protein</fullName>
    </submittedName>
</protein>
<organism evidence="1 2">
    <name type="scientific">Saguinus oedipus</name>
    <name type="common">Cotton-top tamarin</name>
    <name type="synonym">Oedipomidas oedipus</name>
    <dbReference type="NCBI Taxonomy" id="9490"/>
    <lineage>
        <taxon>Eukaryota</taxon>
        <taxon>Metazoa</taxon>
        <taxon>Chordata</taxon>
        <taxon>Craniata</taxon>
        <taxon>Vertebrata</taxon>
        <taxon>Euteleostomi</taxon>
        <taxon>Mammalia</taxon>
        <taxon>Eutheria</taxon>
        <taxon>Euarchontoglires</taxon>
        <taxon>Primates</taxon>
        <taxon>Haplorrhini</taxon>
        <taxon>Platyrrhini</taxon>
        <taxon>Cebidae</taxon>
        <taxon>Callitrichinae</taxon>
        <taxon>Saguinus</taxon>
    </lineage>
</organism>
<dbReference type="Proteomes" id="UP001266305">
    <property type="component" value="Unassembled WGS sequence"/>
</dbReference>
<comment type="caution">
    <text evidence="1">The sequence shown here is derived from an EMBL/GenBank/DDBJ whole genome shotgun (WGS) entry which is preliminary data.</text>
</comment>
<dbReference type="EMBL" id="JASSZA010000009">
    <property type="protein sequence ID" value="KAK2102295.1"/>
    <property type="molecule type" value="Genomic_DNA"/>
</dbReference>
<keyword evidence="2" id="KW-1185">Reference proteome</keyword>
<feature type="non-terminal residue" evidence="1">
    <location>
        <position position="53"/>
    </location>
</feature>
<proteinExistence type="predicted"/>